<dbReference type="EMBL" id="FXAG01000015">
    <property type="protein sequence ID" value="SMF34224.1"/>
    <property type="molecule type" value="Genomic_DNA"/>
</dbReference>
<dbReference type="RefSeq" id="WP_143477831.1">
    <property type="nucleotide sequence ID" value="NZ_FXAG01000015.1"/>
</dbReference>
<evidence type="ECO:0008006" key="4">
    <source>
        <dbReference type="Google" id="ProtNLM"/>
    </source>
</evidence>
<proteinExistence type="predicted"/>
<accession>A0A1Y6BXJ8</accession>
<dbReference type="Pfam" id="PF17963">
    <property type="entry name" value="Big_9"/>
    <property type="match status" value="1"/>
</dbReference>
<reference evidence="3" key="1">
    <citation type="submission" date="2017-04" db="EMBL/GenBank/DDBJ databases">
        <authorList>
            <person name="Varghese N."/>
            <person name="Submissions S."/>
        </authorList>
    </citation>
    <scope>NUCLEOTIDE SEQUENCE [LARGE SCALE GENOMIC DNA]</scope>
    <source>
        <strain evidence="3">DSM 22618</strain>
    </source>
</reference>
<feature type="compositionally biased region" description="Polar residues" evidence="1">
    <location>
        <begin position="470"/>
        <end position="486"/>
    </location>
</feature>
<feature type="region of interest" description="Disordered" evidence="1">
    <location>
        <begin position="465"/>
        <end position="487"/>
    </location>
</feature>
<feature type="non-terminal residue" evidence="2">
    <location>
        <position position="535"/>
    </location>
</feature>
<name>A0A1Y6BXJ8_9NEIS</name>
<sequence length="535" mass="52763">MAITTHVSSEIAVSGEAKVDSVHGSVRVINGQGEVRLLKAGDIVHVGERIVADADGSAVLLTASGDSLVIEGGRLVGLDESILNPQAVPDTHEAALQAPSVEQQAASDTNAILQALEAGQDPFAALAPAAAGLSGAGGEDGGLTFIRLARITEGLTDIGLVGSFDIANVQQNDLGGTLPALSVNNGVTISDLTPTAQGGEGTVSEAALSIGSNPSATTESMSGSFKVTAADGLDEIVIGGVKVVDNNALTANTTIITALGSTITITGFDPATGVVSYTYTLNTAETHASGDGNNSLFDNVAVTATDVDGSSSNGTLSVNIVDDVPTASLDTNSVAAGTVGPVTGQVLTNDVFGADGPATTSPVGGVVGIAAGTTAGGEDANVGTPIHGLYGTLTLKADGSYTYTRDVGSQGGHDDVFTYTIKDGDGDLSHTTLTISIGDATPTVSIPEAGGSDTTVYEAGLPARVGEPAGSNSAATSETTSGSIGFTSPDGIQAVSLGGHVLTGTSTTFPVETLPNGTTGQLTASYVYDAATGIG</sequence>
<dbReference type="Proteomes" id="UP000192920">
    <property type="component" value="Unassembled WGS sequence"/>
</dbReference>
<organism evidence="2 3">
    <name type="scientific">Pseudogulbenkiania subflava DSM 22618</name>
    <dbReference type="NCBI Taxonomy" id="1123014"/>
    <lineage>
        <taxon>Bacteria</taxon>
        <taxon>Pseudomonadati</taxon>
        <taxon>Pseudomonadota</taxon>
        <taxon>Betaproteobacteria</taxon>
        <taxon>Neisseriales</taxon>
        <taxon>Chromobacteriaceae</taxon>
        <taxon>Pseudogulbenkiania</taxon>
    </lineage>
</organism>
<protein>
    <recommendedName>
        <fullName evidence="4">VCBS repeat-containing protein</fullName>
    </recommendedName>
</protein>
<keyword evidence="3" id="KW-1185">Reference proteome</keyword>
<gene>
    <name evidence="2" type="ORF">SAMN02745746_02662</name>
</gene>
<evidence type="ECO:0000313" key="3">
    <source>
        <dbReference type="Proteomes" id="UP000192920"/>
    </source>
</evidence>
<evidence type="ECO:0000256" key="1">
    <source>
        <dbReference type="SAM" id="MobiDB-lite"/>
    </source>
</evidence>
<dbReference type="InterPro" id="IPR047777">
    <property type="entry name" value="LapA-like_RM"/>
</dbReference>
<dbReference type="NCBIfam" id="NF033682">
    <property type="entry name" value="retention_LapA"/>
    <property type="match status" value="1"/>
</dbReference>
<dbReference type="AlphaFoldDB" id="A0A1Y6BXJ8"/>
<dbReference type="STRING" id="1123014.SAMN02745746_02662"/>
<evidence type="ECO:0000313" key="2">
    <source>
        <dbReference type="EMBL" id="SMF34224.1"/>
    </source>
</evidence>